<keyword evidence="2" id="KW-1185">Reference proteome</keyword>
<gene>
    <name evidence="1" type="ORF">KIM372_02180</name>
</gene>
<evidence type="ECO:0000313" key="2">
    <source>
        <dbReference type="Proteomes" id="UP001321766"/>
    </source>
</evidence>
<proteinExistence type="predicted"/>
<dbReference type="Proteomes" id="UP001321766">
    <property type="component" value="Chromosome"/>
</dbReference>
<protein>
    <submittedName>
        <fullName evidence="1">Uncharacterized protein</fullName>
    </submittedName>
</protein>
<dbReference type="EMBL" id="AP026798">
    <property type="protein sequence ID" value="BDR52311.1"/>
    <property type="molecule type" value="Genomic_DNA"/>
</dbReference>
<accession>A0ABM8B621</accession>
<reference evidence="1 2" key="1">
    <citation type="journal article" date="2023" name="Microbiol. Spectr.">
        <title>Symbiosis of Carpenter Bees with Uncharacterized Lactic Acid Bacteria Showing NAD Auxotrophy.</title>
        <authorList>
            <person name="Kawasaki S."/>
            <person name="Ozawa K."/>
            <person name="Mori T."/>
            <person name="Yamamoto A."/>
            <person name="Ito M."/>
            <person name="Ohkuma M."/>
            <person name="Sakamoto M."/>
            <person name="Matsutani M."/>
        </authorList>
    </citation>
    <scope>NUCLEOTIDE SEQUENCE [LARGE SCALE GENOMIC DNA]</scope>
    <source>
        <strain evidence="1 2">Kim37-2</strain>
    </source>
</reference>
<evidence type="ECO:0000313" key="1">
    <source>
        <dbReference type="EMBL" id="BDR52311.1"/>
    </source>
</evidence>
<name>A0ABM8B621_9BIFI</name>
<organism evidence="1 2">
    <name type="scientific">Bombiscardovia nodaiensis</name>
    <dbReference type="NCBI Taxonomy" id="2932181"/>
    <lineage>
        <taxon>Bacteria</taxon>
        <taxon>Bacillati</taxon>
        <taxon>Actinomycetota</taxon>
        <taxon>Actinomycetes</taxon>
        <taxon>Bifidobacteriales</taxon>
        <taxon>Bifidobacteriaceae</taxon>
        <taxon>Bombiscardovia</taxon>
    </lineage>
</organism>
<sequence length="76" mass="7586">MILGLLQNLLDWSGQGLLVGGAAQGQVAAGAFAKEGGGIGRATFGFRPPLQHMPQVVLNLGPTCAAALALGRFAAA</sequence>